<dbReference type="CDD" id="cd06548">
    <property type="entry name" value="GH18_chitinase"/>
    <property type="match status" value="1"/>
</dbReference>
<evidence type="ECO:0000256" key="1">
    <source>
        <dbReference type="ARBA" id="ARBA00000822"/>
    </source>
</evidence>
<dbReference type="GO" id="GO:0035885">
    <property type="term" value="F:exochitinase activity"/>
    <property type="evidence" value="ECO:0007669"/>
    <property type="project" value="EnsemblFungi"/>
</dbReference>
<feature type="domain" description="GH18" evidence="11">
    <location>
        <begin position="42"/>
        <end position="405"/>
    </location>
</feature>
<gene>
    <name evidence="12" type="ORF">ASCRUDRAFT_32564</name>
</gene>
<dbReference type="PANTHER" id="PTHR11177">
    <property type="entry name" value="CHITINASE"/>
    <property type="match status" value="1"/>
</dbReference>
<dbReference type="SUPFAM" id="SSF54556">
    <property type="entry name" value="Chitinase insertion domain"/>
    <property type="match status" value="1"/>
</dbReference>
<dbReference type="AlphaFoldDB" id="A0A1D2VKX5"/>
<comment type="catalytic activity">
    <reaction evidence="1">
        <text>Random endo-hydrolysis of N-acetyl-beta-D-glucosaminide (1-&gt;4)-beta-linkages in chitin and chitodextrins.</text>
        <dbReference type="EC" id="3.2.1.14"/>
    </reaction>
</comment>
<accession>A0A1D2VKX5</accession>
<dbReference type="GO" id="GO:0008061">
    <property type="term" value="F:chitin binding"/>
    <property type="evidence" value="ECO:0007669"/>
    <property type="project" value="InterPro"/>
</dbReference>
<dbReference type="Proteomes" id="UP000095038">
    <property type="component" value="Unassembled WGS sequence"/>
</dbReference>
<evidence type="ECO:0000259" key="11">
    <source>
        <dbReference type="PROSITE" id="PS51910"/>
    </source>
</evidence>
<keyword evidence="5" id="KW-0119">Carbohydrate metabolism</keyword>
<sequence>MGLYSDREKHYTVSDIELEKELNKPGSFKNLALNNTGFEDSKRTCVYYSNWSIYNDRQHFPKDIPLQLVTNVFYCFMNINPKTGEVSLSDEESDVEIALDSINNDGSKVSGIIGQFQEMKSKKRSFKLSMSIGGQSNHGQFTKAMKSNKKLERFVDSSINLLVEHGFDGIDLDWEYPETVFEGNQYLRLVKRLRKRLDDLEDEKGLERGSLLVTMASPGTEEFSSKLFIEEFDKYLSFWNLMTYDFAGEWSEKAGYHCNLYPTEGGEYSGDQTVQYYLSKGVRPEKLTLGMANYGRGFLKTKGLNQPFHGVGAGSTDEEGIWNYNFLPLEGTEEEYDEDAVSAYIYDSDKKFFIGYDNPESVQAKAEYVVANKLGGGMWWESCGDTYDDKERSLLYTFVEAIGGEDMLDSVSENWVNFKE</sequence>
<dbReference type="FunCoup" id="A0A1D2VKX5">
    <property type="interactions" value="593"/>
</dbReference>
<dbReference type="PROSITE" id="PS01095">
    <property type="entry name" value="GH18_1"/>
    <property type="match status" value="1"/>
</dbReference>
<dbReference type="InterPro" id="IPR017853">
    <property type="entry name" value="GH"/>
</dbReference>
<dbReference type="GO" id="GO:0008843">
    <property type="term" value="F:endochitinase activity"/>
    <property type="evidence" value="ECO:0007669"/>
    <property type="project" value="UniProtKB-EC"/>
</dbReference>
<protein>
    <recommendedName>
        <fullName evidence="2">chitinase</fullName>
        <ecNumber evidence="2">3.2.1.14</ecNumber>
    </recommendedName>
</protein>
<dbReference type="GO" id="GO:0000272">
    <property type="term" value="P:polysaccharide catabolic process"/>
    <property type="evidence" value="ECO:0007669"/>
    <property type="project" value="UniProtKB-KW"/>
</dbReference>
<dbReference type="EMBL" id="KV454477">
    <property type="protein sequence ID" value="ODV62238.1"/>
    <property type="molecule type" value="Genomic_DNA"/>
</dbReference>
<dbReference type="Gene3D" id="3.20.20.80">
    <property type="entry name" value="Glycosidases"/>
    <property type="match status" value="1"/>
</dbReference>
<evidence type="ECO:0000313" key="13">
    <source>
        <dbReference type="Proteomes" id="UP000095038"/>
    </source>
</evidence>
<evidence type="ECO:0000256" key="5">
    <source>
        <dbReference type="ARBA" id="ARBA00023277"/>
    </source>
</evidence>
<evidence type="ECO:0000256" key="3">
    <source>
        <dbReference type="ARBA" id="ARBA00022801"/>
    </source>
</evidence>
<evidence type="ECO:0000256" key="7">
    <source>
        <dbReference type="ARBA" id="ARBA00023326"/>
    </source>
</evidence>
<organism evidence="12 13">
    <name type="scientific">Ascoidea rubescens DSM 1968</name>
    <dbReference type="NCBI Taxonomy" id="1344418"/>
    <lineage>
        <taxon>Eukaryota</taxon>
        <taxon>Fungi</taxon>
        <taxon>Dikarya</taxon>
        <taxon>Ascomycota</taxon>
        <taxon>Saccharomycotina</taxon>
        <taxon>Saccharomycetes</taxon>
        <taxon>Ascoideaceae</taxon>
        <taxon>Ascoidea</taxon>
    </lineage>
</organism>
<keyword evidence="3 8" id="KW-0378">Hydrolase</keyword>
<dbReference type="SMART" id="SM00636">
    <property type="entry name" value="Glyco_18"/>
    <property type="match status" value="1"/>
</dbReference>
<keyword evidence="10" id="KW-0175">Coiled coil</keyword>
<evidence type="ECO:0000256" key="2">
    <source>
        <dbReference type="ARBA" id="ARBA00012729"/>
    </source>
</evidence>
<dbReference type="PANTHER" id="PTHR11177:SF317">
    <property type="entry name" value="CHITINASE 12-RELATED"/>
    <property type="match status" value="1"/>
</dbReference>
<keyword evidence="7" id="KW-0624">Polysaccharide degradation</keyword>
<dbReference type="PROSITE" id="PS51910">
    <property type="entry name" value="GH18_2"/>
    <property type="match status" value="1"/>
</dbReference>
<name>A0A1D2VKX5_9ASCO</name>
<dbReference type="GO" id="GO:0005576">
    <property type="term" value="C:extracellular region"/>
    <property type="evidence" value="ECO:0007669"/>
    <property type="project" value="TreeGrafter"/>
</dbReference>
<keyword evidence="6 8" id="KW-0326">Glycosidase</keyword>
<dbReference type="GO" id="GO:0006032">
    <property type="term" value="P:chitin catabolic process"/>
    <property type="evidence" value="ECO:0007669"/>
    <property type="project" value="UniProtKB-KW"/>
</dbReference>
<keyword evidence="13" id="KW-1185">Reference proteome</keyword>
<evidence type="ECO:0000256" key="6">
    <source>
        <dbReference type="ARBA" id="ARBA00023295"/>
    </source>
</evidence>
<dbReference type="RefSeq" id="XP_020048545.1">
    <property type="nucleotide sequence ID" value="XM_020190369.1"/>
</dbReference>
<evidence type="ECO:0000313" key="12">
    <source>
        <dbReference type="EMBL" id="ODV62238.1"/>
    </source>
</evidence>
<dbReference type="Pfam" id="PF00704">
    <property type="entry name" value="Glyco_hydro_18"/>
    <property type="match status" value="1"/>
</dbReference>
<reference evidence="13" key="1">
    <citation type="submission" date="2016-05" db="EMBL/GenBank/DDBJ databases">
        <title>Comparative genomics of biotechnologically important yeasts.</title>
        <authorList>
            <consortium name="DOE Joint Genome Institute"/>
            <person name="Riley R."/>
            <person name="Haridas S."/>
            <person name="Wolfe K.H."/>
            <person name="Lopes M.R."/>
            <person name="Hittinger C.T."/>
            <person name="Goker M."/>
            <person name="Salamov A."/>
            <person name="Wisecaver J."/>
            <person name="Long T.M."/>
            <person name="Aerts A.L."/>
            <person name="Barry K."/>
            <person name="Choi C."/>
            <person name="Clum A."/>
            <person name="Coughlan A.Y."/>
            <person name="Deshpande S."/>
            <person name="Douglass A.P."/>
            <person name="Hanson S.J."/>
            <person name="Klenk H.-P."/>
            <person name="Labutti K."/>
            <person name="Lapidus A."/>
            <person name="Lindquist E."/>
            <person name="Lipzen A."/>
            <person name="Meier-Kolthoff J.P."/>
            <person name="Ohm R.A."/>
            <person name="Otillar R.P."/>
            <person name="Pangilinan J."/>
            <person name="Peng Y."/>
            <person name="Rokas A."/>
            <person name="Rosa C.A."/>
            <person name="Scheuner C."/>
            <person name="Sibirny A.A."/>
            <person name="Slot J.C."/>
            <person name="Stielow J.B."/>
            <person name="Sun H."/>
            <person name="Kurtzman C.P."/>
            <person name="Blackwell M."/>
            <person name="Grigoriev I.V."/>
            <person name="Jeffries T.W."/>
        </authorList>
    </citation>
    <scope>NUCLEOTIDE SEQUENCE [LARGE SCALE GENOMIC DNA]</scope>
    <source>
        <strain evidence="13">DSM 1968</strain>
    </source>
</reference>
<dbReference type="InParanoid" id="A0A1D2VKX5"/>
<feature type="coiled-coil region" evidence="10">
    <location>
        <begin position="183"/>
        <end position="210"/>
    </location>
</feature>
<dbReference type="Gene3D" id="3.10.50.10">
    <property type="match status" value="1"/>
</dbReference>
<comment type="similarity">
    <text evidence="9">Belongs to the glycosyl hydrolase 18 family.</text>
</comment>
<dbReference type="InterPro" id="IPR050314">
    <property type="entry name" value="Glycosyl_Hydrlase_18"/>
</dbReference>
<dbReference type="InterPro" id="IPR029070">
    <property type="entry name" value="Chitinase_insertion_sf"/>
</dbReference>
<evidence type="ECO:0000256" key="10">
    <source>
        <dbReference type="SAM" id="Coils"/>
    </source>
</evidence>
<proteinExistence type="inferred from homology"/>
<dbReference type="InterPro" id="IPR001579">
    <property type="entry name" value="Glyco_hydro_18_chit_AS"/>
</dbReference>
<dbReference type="EC" id="3.2.1.14" evidence="2"/>
<dbReference type="STRING" id="1344418.A0A1D2VKX5"/>
<dbReference type="SUPFAM" id="SSF51445">
    <property type="entry name" value="(Trans)glycosidases"/>
    <property type="match status" value="1"/>
</dbReference>
<dbReference type="InterPro" id="IPR011583">
    <property type="entry name" value="Chitinase_II/V-like_cat"/>
</dbReference>
<evidence type="ECO:0000256" key="8">
    <source>
        <dbReference type="RuleBase" id="RU000489"/>
    </source>
</evidence>
<keyword evidence="4" id="KW-0146">Chitin degradation</keyword>
<evidence type="ECO:0000256" key="4">
    <source>
        <dbReference type="ARBA" id="ARBA00023024"/>
    </source>
</evidence>
<dbReference type="GeneID" id="30964005"/>
<evidence type="ECO:0000256" key="9">
    <source>
        <dbReference type="RuleBase" id="RU004453"/>
    </source>
</evidence>
<dbReference type="GO" id="GO:0030435">
    <property type="term" value="P:sporulation resulting in formation of a cellular spore"/>
    <property type="evidence" value="ECO:0007669"/>
    <property type="project" value="EnsemblFungi"/>
</dbReference>
<dbReference type="InterPro" id="IPR001223">
    <property type="entry name" value="Glyco_hydro18_cat"/>
</dbReference>
<dbReference type="OrthoDB" id="76388at2759"/>